<keyword evidence="3" id="KW-1133">Transmembrane helix</keyword>
<dbReference type="RefSeq" id="WP_137028180.1">
    <property type="nucleotide sequence ID" value="NZ_SZNK01000001.1"/>
</dbReference>
<dbReference type="SMART" id="SM00854">
    <property type="entry name" value="PGA_cap"/>
    <property type="match status" value="1"/>
</dbReference>
<dbReference type="InterPro" id="IPR029052">
    <property type="entry name" value="Metallo-depent_PP-like"/>
</dbReference>
<evidence type="ECO:0000256" key="3">
    <source>
        <dbReference type="SAM" id="Phobius"/>
    </source>
</evidence>
<gene>
    <name evidence="5" type="ORF">E8L90_04505</name>
</gene>
<dbReference type="CDD" id="cd07381">
    <property type="entry name" value="MPP_CapA"/>
    <property type="match status" value="1"/>
</dbReference>
<keyword evidence="6" id="KW-1185">Reference proteome</keyword>
<dbReference type="OrthoDB" id="9810906at2"/>
<dbReference type="InterPro" id="IPR052169">
    <property type="entry name" value="CW_Biosynth-Accessory"/>
</dbReference>
<comment type="caution">
    <text evidence="5">The sequence shown here is derived from an EMBL/GenBank/DDBJ whole genome shotgun (WGS) entry which is preliminary data.</text>
</comment>
<feature type="region of interest" description="Disordered" evidence="2">
    <location>
        <begin position="371"/>
        <end position="397"/>
    </location>
</feature>
<dbReference type="Pfam" id="PF09587">
    <property type="entry name" value="PGA_cap"/>
    <property type="match status" value="1"/>
</dbReference>
<keyword evidence="3" id="KW-0472">Membrane</keyword>
<keyword evidence="3" id="KW-0812">Transmembrane</keyword>
<evidence type="ECO:0000256" key="2">
    <source>
        <dbReference type="SAM" id="MobiDB-lite"/>
    </source>
</evidence>
<dbReference type="EMBL" id="SZNK01000001">
    <property type="protein sequence ID" value="TKI54762.1"/>
    <property type="molecule type" value="Genomic_DNA"/>
</dbReference>
<evidence type="ECO:0000313" key="5">
    <source>
        <dbReference type="EMBL" id="TKI54762.1"/>
    </source>
</evidence>
<feature type="transmembrane region" description="Helical" evidence="3">
    <location>
        <begin position="20"/>
        <end position="44"/>
    </location>
</feature>
<name>A0A4U2Y4Z4_9BACL</name>
<dbReference type="PANTHER" id="PTHR33393">
    <property type="entry name" value="POLYGLUTAMINE SYNTHESIS ACCESSORY PROTEIN RV0574C-RELATED"/>
    <property type="match status" value="1"/>
</dbReference>
<evidence type="ECO:0000256" key="1">
    <source>
        <dbReference type="ARBA" id="ARBA00005662"/>
    </source>
</evidence>
<evidence type="ECO:0000313" key="6">
    <source>
        <dbReference type="Proteomes" id="UP000307841"/>
    </source>
</evidence>
<dbReference type="Proteomes" id="UP000307841">
    <property type="component" value="Unassembled WGS sequence"/>
</dbReference>
<proteinExistence type="inferred from homology"/>
<dbReference type="InterPro" id="IPR019079">
    <property type="entry name" value="Capsule_synth_CapA"/>
</dbReference>
<dbReference type="PANTHER" id="PTHR33393:SF13">
    <property type="entry name" value="PGA BIOSYNTHESIS PROTEIN CAPA"/>
    <property type="match status" value="1"/>
</dbReference>
<sequence>MNETRSSRVKARRKHSRKKWVRAGKSTLLFSVLAIFVVGTYYLFQTAMDREHANPYTPPAPDHTANQKTSVQLTFVGDIMMSGNVEKTLLANSYDYPYKHVSSLFLQDDITIANLETPITATGVPAQNKDYVYKSSPLAVPAMKNAGIDVVNLANNHSMDQGVPGLLDTFDALDENRIQYVGAGKDASRAYSPIFIEKNGIKIAILGFSRVIPETSWFAGDSQPGMAASYDPTLAVKAIREANNQADLVVVISHWGKERYDYPIDHQKELSRAYIDAGADLIVGGHPHVLQGFERYNDKWIAYSLGNFIFTRSTEPKTWETMVLQATCTKSGDCELTMLPFHAELGQAVPMNESNGAALLKRIESISESVEIQSDGRVQPRAKAVETAPDKRSRVSR</sequence>
<evidence type="ECO:0000259" key="4">
    <source>
        <dbReference type="SMART" id="SM00854"/>
    </source>
</evidence>
<reference evidence="5 6" key="1">
    <citation type="submission" date="2019-04" db="EMBL/GenBank/DDBJ databases">
        <title>Whole genome sequencing of Brevibacillus sp. TGS2-1.</title>
        <authorList>
            <person name="Choi A."/>
        </authorList>
    </citation>
    <scope>NUCLEOTIDE SEQUENCE [LARGE SCALE GENOMIC DNA]</scope>
    <source>
        <strain evidence="5 6">TGS2-1</strain>
    </source>
</reference>
<dbReference type="AlphaFoldDB" id="A0A4U2Y4Z4"/>
<comment type="similarity">
    <text evidence="1">Belongs to the CapA family.</text>
</comment>
<dbReference type="SUPFAM" id="SSF56300">
    <property type="entry name" value="Metallo-dependent phosphatases"/>
    <property type="match status" value="1"/>
</dbReference>
<feature type="domain" description="Capsule synthesis protein CapA" evidence="4">
    <location>
        <begin position="72"/>
        <end position="312"/>
    </location>
</feature>
<protein>
    <submittedName>
        <fullName evidence="5">CapA family protein</fullName>
    </submittedName>
</protein>
<accession>A0A4U2Y4Z4</accession>
<dbReference type="Gene3D" id="3.60.21.10">
    <property type="match status" value="1"/>
</dbReference>
<organism evidence="5 6">
    <name type="scientific">Brevibacillus antibioticus</name>
    <dbReference type="NCBI Taxonomy" id="2570228"/>
    <lineage>
        <taxon>Bacteria</taxon>
        <taxon>Bacillati</taxon>
        <taxon>Bacillota</taxon>
        <taxon>Bacilli</taxon>
        <taxon>Bacillales</taxon>
        <taxon>Paenibacillaceae</taxon>
        <taxon>Brevibacillus</taxon>
    </lineage>
</organism>
<feature type="compositionally biased region" description="Basic and acidic residues" evidence="2">
    <location>
        <begin position="388"/>
        <end position="397"/>
    </location>
</feature>